<dbReference type="Gene3D" id="3.40.50.1820">
    <property type="entry name" value="alpha/beta hydrolase"/>
    <property type="match status" value="1"/>
</dbReference>
<keyword evidence="3" id="KW-0614">Plasmid</keyword>
<protein>
    <submittedName>
        <fullName evidence="3">Alpha/beta hydrolase</fullName>
    </submittedName>
</protein>
<keyword evidence="4" id="KW-1185">Reference proteome</keyword>
<gene>
    <name evidence="3" type="ORF">CSC3H3_22075</name>
</gene>
<dbReference type="PANTHER" id="PTHR43798:SF33">
    <property type="entry name" value="HYDROLASE, PUTATIVE (AFU_ORTHOLOGUE AFUA_2G14860)-RELATED"/>
    <property type="match status" value="1"/>
</dbReference>
<dbReference type="InterPro" id="IPR050266">
    <property type="entry name" value="AB_hydrolase_sf"/>
</dbReference>
<dbReference type="Proteomes" id="UP000233458">
    <property type="component" value="Plasmid pCSC3H3"/>
</dbReference>
<organism evidence="3 4">
    <name type="scientific">Thalassospira marina</name>
    <dbReference type="NCBI Taxonomy" id="2048283"/>
    <lineage>
        <taxon>Bacteria</taxon>
        <taxon>Pseudomonadati</taxon>
        <taxon>Pseudomonadota</taxon>
        <taxon>Alphaproteobacteria</taxon>
        <taxon>Rhodospirillales</taxon>
        <taxon>Thalassospiraceae</taxon>
        <taxon>Thalassospira</taxon>
    </lineage>
</organism>
<dbReference type="InterPro" id="IPR000073">
    <property type="entry name" value="AB_hydrolase_1"/>
</dbReference>
<dbReference type="Pfam" id="PF00561">
    <property type="entry name" value="Abhydrolase_1"/>
    <property type="match status" value="1"/>
</dbReference>
<dbReference type="InterPro" id="IPR029058">
    <property type="entry name" value="AB_hydrolase_fold"/>
</dbReference>
<evidence type="ECO:0000256" key="1">
    <source>
        <dbReference type="SAM" id="MobiDB-lite"/>
    </source>
</evidence>
<feature type="domain" description="AB hydrolase-1" evidence="2">
    <location>
        <begin position="57"/>
        <end position="167"/>
    </location>
</feature>
<evidence type="ECO:0000313" key="4">
    <source>
        <dbReference type="Proteomes" id="UP000233458"/>
    </source>
</evidence>
<dbReference type="EMBL" id="CP024200">
    <property type="protein sequence ID" value="AUG55548.1"/>
    <property type="molecule type" value="Genomic_DNA"/>
</dbReference>
<feature type="region of interest" description="Disordered" evidence="1">
    <location>
        <begin position="1"/>
        <end position="22"/>
    </location>
</feature>
<keyword evidence="3" id="KW-0378">Hydrolase</keyword>
<dbReference type="PANTHER" id="PTHR43798">
    <property type="entry name" value="MONOACYLGLYCEROL LIPASE"/>
    <property type="match status" value="1"/>
</dbReference>
<feature type="compositionally biased region" description="Basic residues" evidence="1">
    <location>
        <begin position="7"/>
        <end position="18"/>
    </location>
</feature>
<geneLocation type="plasmid" evidence="4">
    <name>pcsc3h3</name>
</geneLocation>
<evidence type="ECO:0000313" key="3">
    <source>
        <dbReference type="EMBL" id="AUG55548.1"/>
    </source>
</evidence>
<name>A0ABM6QGR5_9PROT</name>
<dbReference type="GO" id="GO:0016787">
    <property type="term" value="F:hydrolase activity"/>
    <property type="evidence" value="ECO:0007669"/>
    <property type="project" value="UniProtKB-KW"/>
</dbReference>
<sequence length="294" mass="31689">MMATHPRQCHHPIAHRRNIPMPVPTQPALAQPALAQHPLDLPDARLIWTHEGNETGPTLIWAHGLMSDSYSLEQNGIYDFAPISAAGRLVRYDARGHGRSTANPVPERFSWPYLADDLLALARAASPDKPVIGMGCSMGTATLLHAVLKAPDAFSKLVLTAAPTAWETRQAQASVYENAAATIEKLGQPALDALVANMAPPPIFTDLPAFPVEITLEMLPAILRGAGMSDLPPRNDLTSITQPTLILAWESDPSHPIATAQTLASLMPNAELHIAKSIGEVNNWGQRIAQFMGE</sequence>
<accession>A0ABM6QGR5</accession>
<proteinExistence type="predicted"/>
<dbReference type="SUPFAM" id="SSF53474">
    <property type="entry name" value="alpha/beta-Hydrolases"/>
    <property type="match status" value="1"/>
</dbReference>
<reference evidence="3 4" key="1">
    <citation type="submission" date="2017-10" db="EMBL/GenBank/DDBJ databases">
        <title>Biodiversity and function of Thalassospira species in the particle-attached aromatic-hydrocarbon-degrading consortia from the surface seawater of the China South Sea.</title>
        <authorList>
            <person name="Dong C."/>
            <person name="Liu R."/>
            <person name="Shao Z."/>
        </authorList>
    </citation>
    <scope>NUCLEOTIDE SEQUENCE [LARGE SCALE GENOMIC DNA]</scope>
    <source>
        <strain evidence="3 4">CSC3H3</strain>
        <plasmid evidence="4">pcsc3h3</plasmid>
    </source>
</reference>
<evidence type="ECO:0000259" key="2">
    <source>
        <dbReference type="Pfam" id="PF00561"/>
    </source>
</evidence>